<protein>
    <submittedName>
        <fullName evidence="1">Uncharacterized protein</fullName>
    </submittedName>
</protein>
<proteinExistence type="predicted"/>
<organism evidence="1 2">
    <name type="scientific">Lophium mytilinum</name>
    <dbReference type="NCBI Taxonomy" id="390894"/>
    <lineage>
        <taxon>Eukaryota</taxon>
        <taxon>Fungi</taxon>
        <taxon>Dikarya</taxon>
        <taxon>Ascomycota</taxon>
        <taxon>Pezizomycotina</taxon>
        <taxon>Dothideomycetes</taxon>
        <taxon>Pleosporomycetidae</taxon>
        <taxon>Mytilinidiales</taxon>
        <taxon>Mytilinidiaceae</taxon>
        <taxon>Lophium</taxon>
    </lineage>
</organism>
<name>A0A6A6QGY7_9PEZI</name>
<sequence length="119" mass="13480">MPLVYIRYILNLRPTFAPTAALLRSFFRCCRSDMSRLFDLVSPFEEAVEGFAVLRVHLTAVFALWFHGGLSAAFCFCGAVRISPAVRIFSTIRILVRILRALNSAVWGRSPAASRSWRR</sequence>
<keyword evidence="2" id="KW-1185">Reference proteome</keyword>
<dbReference type="Proteomes" id="UP000799750">
    <property type="component" value="Unassembled WGS sequence"/>
</dbReference>
<evidence type="ECO:0000313" key="1">
    <source>
        <dbReference type="EMBL" id="KAF2491451.1"/>
    </source>
</evidence>
<reference evidence="1" key="1">
    <citation type="journal article" date="2020" name="Stud. Mycol.">
        <title>101 Dothideomycetes genomes: a test case for predicting lifestyles and emergence of pathogens.</title>
        <authorList>
            <person name="Haridas S."/>
            <person name="Albert R."/>
            <person name="Binder M."/>
            <person name="Bloem J."/>
            <person name="Labutti K."/>
            <person name="Salamov A."/>
            <person name="Andreopoulos B."/>
            <person name="Baker S."/>
            <person name="Barry K."/>
            <person name="Bills G."/>
            <person name="Bluhm B."/>
            <person name="Cannon C."/>
            <person name="Castanera R."/>
            <person name="Culley D."/>
            <person name="Daum C."/>
            <person name="Ezra D."/>
            <person name="Gonzalez J."/>
            <person name="Henrissat B."/>
            <person name="Kuo A."/>
            <person name="Liang C."/>
            <person name="Lipzen A."/>
            <person name="Lutzoni F."/>
            <person name="Magnuson J."/>
            <person name="Mondo S."/>
            <person name="Nolan M."/>
            <person name="Ohm R."/>
            <person name="Pangilinan J."/>
            <person name="Park H.-J."/>
            <person name="Ramirez L."/>
            <person name="Alfaro M."/>
            <person name="Sun H."/>
            <person name="Tritt A."/>
            <person name="Yoshinaga Y."/>
            <person name="Zwiers L.-H."/>
            <person name="Turgeon B."/>
            <person name="Goodwin S."/>
            <person name="Spatafora J."/>
            <person name="Crous P."/>
            <person name="Grigoriev I."/>
        </authorList>
    </citation>
    <scope>NUCLEOTIDE SEQUENCE</scope>
    <source>
        <strain evidence="1">CBS 269.34</strain>
    </source>
</reference>
<dbReference type="EMBL" id="MU004195">
    <property type="protein sequence ID" value="KAF2491451.1"/>
    <property type="molecule type" value="Genomic_DNA"/>
</dbReference>
<evidence type="ECO:0000313" key="2">
    <source>
        <dbReference type="Proteomes" id="UP000799750"/>
    </source>
</evidence>
<accession>A0A6A6QGY7</accession>
<gene>
    <name evidence="1" type="ORF">BU16DRAFT_119461</name>
</gene>
<dbReference type="AlphaFoldDB" id="A0A6A6QGY7"/>